<feature type="compositionally biased region" description="Basic and acidic residues" evidence="1">
    <location>
        <begin position="203"/>
        <end position="212"/>
    </location>
</feature>
<reference evidence="2 3" key="1">
    <citation type="submission" date="2016-12" db="EMBL/GenBank/DDBJ databases">
        <title>The genomes of Aspergillus section Nigri reveals drivers in fungal speciation.</title>
        <authorList>
            <consortium name="DOE Joint Genome Institute"/>
            <person name="Vesth T.C."/>
            <person name="Nybo J."/>
            <person name="Theobald S."/>
            <person name="Brandl J."/>
            <person name="Frisvad J.C."/>
            <person name="Nielsen K.F."/>
            <person name="Lyhne E.K."/>
            <person name="Kogle M.E."/>
            <person name="Kuo A."/>
            <person name="Riley R."/>
            <person name="Clum A."/>
            <person name="Nolan M."/>
            <person name="Lipzen A."/>
            <person name="Salamov A."/>
            <person name="Henrissat B."/>
            <person name="Wiebenga A."/>
            <person name="De Vries R.P."/>
            <person name="Grigoriev I.V."/>
            <person name="Mortensen U.H."/>
            <person name="Andersen M.R."/>
            <person name="Baker S.E."/>
        </authorList>
    </citation>
    <scope>NUCLEOTIDE SEQUENCE [LARGE SCALE GENOMIC DNA]</scope>
    <source>
        <strain evidence="2 3">CBS 121591</strain>
    </source>
</reference>
<evidence type="ECO:0000256" key="1">
    <source>
        <dbReference type="SAM" id="MobiDB-lite"/>
    </source>
</evidence>
<dbReference type="SUPFAM" id="SSF54909">
    <property type="entry name" value="Dimeric alpha+beta barrel"/>
    <property type="match status" value="1"/>
</dbReference>
<keyword evidence="3" id="KW-1185">Reference proteome</keyword>
<protein>
    <submittedName>
        <fullName evidence="2">Uncharacterized protein</fullName>
    </submittedName>
</protein>
<dbReference type="GeneID" id="37141472"/>
<dbReference type="OrthoDB" id="3549294at2759"/>
<dbReference type="RefSeq" id="XP_025489157.1">
    <property type="nucleotide sequence ID" value="XM_025638730.1"/>
</dbReference>
<dbReference type="VEuPathDB" id="FungiDB:BO82DRAFT_394305"/>
<evidence type="ECO:0000313" key="3">
    <source>
        <dbReference type="Proteomes" id="UP000248340"/>
    </source>
</evidence>
<sequence length="739" mass="84114">MSESSNLVSLQVRIWVAEKDVAKYFEALGAVFYKIAREPECTLFEVYQSQENKGEILVLKNCSLQLGTLRLIWEQVAMKRPYLDEYHDTVEPLFIKPKEVTIADRSSCRVPDQEAATNLSPIHISTFPHFPQKSRRSSSEFSQHQRHQRSGASTCLPQQTAFFIASETDSTLFTLFNLKLSFYPPQHILNLASVMENELSTHTSHESDKTSELSHSSPPSPLSIGVDSQHVSKQLPTADNGVPTQVTHKSVDPSKFSHNSSGISPGDGVCPTTSQFNLCYRSKFTQWKNAATAHIPGSDSLEFYIQSFLDLLKDVPPFFHSPPEEVVRNVGDCLIESEICIESTEDPSCDQPRMSLKYRHFIAKPWPVTCRTATEMPTEVAIPASASPLRAGYFTSIALAWSYIFSARWVEILQQAGLECQMFHAKGLKLKNSFWDIVLQGHWEARCRDPEDEEEQVYSPWMLRLSDISNAQLFQSIDQCMFLSAAKEAIDSLICRAAYLGISEALSPLDKLSKQPLQSEHKSYDKQCHPIDKIDERQLLHAITYEKPHLSLFWAAAIYTSQMNYRSASSQELMSTRVDEFQTSHFCLSNTSSLPWPWSPAPPFGSTPVTNLSLEAREHLPHTHIPRSWQIYWVLESGQRIPASSKHEIENSKGMLKNLAEVQSHNGTQRLFCWQRHHEGAIWLDDGLGDLDAIRRMQIHPWIKDPWNNDDFPVSKPQHKELDLERILQWRDAVEHDGY</sequence>
<proteinExistence type="predicted"/>
<name>A0A319C4N0_9EURO</name>
<organism evidence="2 3">
    <name type="scientific">Aspergillus uvarum CBS 121591</name>
    <dbReference type="NCBI Taxonomy" id="1448315"/>
    <lineage>
        <taxon>Eukaryota</taxon>
        <taxon>Fungi</taxon>
        <taxon>Dikarya</taxon>
        <taxon>Ascomycota</taxon>
        <taxon>Pezizomycotina</taxon>
        <taxon>Eurotiomycetes</taxon>
        <taxon>Eurotiomycetidae</taxon>
        <taxon>Eurotiales</taxon>
        <taxon>Aspergillaceae</taxon>
        <taxon>Aspergillus</taxon>
        <taxon>Aspergillus subgen. Circumdati</taxon>
    </lineage>
</organism>
<accession>A0A319C4N0</accession>
<dbReference type="Proteomes" id="UP000248340">
    <property type="component" value="Unassembled WGS sequence"/>
</dbReference>
<dbReference type="AlphaFoldDB" id="A0A319C4N0"/>
<feature type="region of interest" description="Disordered" evidence="1">
    <location>
        <begin position="124"/>
        <end position="153"/>
    </location>
</feature>
<dbReference type="EMBL" id="KZ821724">
    <property type="protein sequence ID" value="PYH78957.1"/>
    <property type="molecule type" value="Genomic_DNA"/>
</dbReference>
<feature type="compositionally biased region" description="Polar residues" evidence="1">
    <location>
        <begin position="229"/>
        <end position="248"/>
    </location>
</feature>
<dbReference type="InterPro" id="IPR011008">
    <property type="entry name" value="Dimeric_a/b-barrel"/>
</dbReference>
<feature type="region of interest" description="Disordered" evidence="1">
    <location>
        <begin position="200"/>
        <end position="263"/>
    </location>
</feature>
<gene>
    <name evidence="2" type="ORF">BO82DRAFT_394305</name>
</gene>
<evidence type="ECO:0000313" key="2">
    <source>
        <dbReference type="EMBL" id="PYH78957.1"/>
    </source>
</evidence>